<dbReference type="SUPFAM" id="SSF54862">
    <property type="entry name" value="4Fe-4S ferredoxins"/>
    <property type="match status" value="1"/>
</dbReference>
<dbReference type="InterPro" id="IPR017896">
    <property type="entry name" value="4Fe4S_Fe-S-bd"/>
</dbReference>
<keyword evidence="3" id="KW-0411">Iron-sulfur</keyword>
<dbReference type="GO" id="GO:0046872">
    <property type="term" value="F:metal ion binding"/>
    <property type="evidence" value="ECO:0007669"/>
    <property type="project" value="UniProtKB-KW"/>
</dbReference>
<keyword evidence="2" id="KW-0408">Iron</keyword>
<evidence type="ECO:0000256" key="3">
    <source>
        <dbReference type="ARBA" id="ARBA00023014"/>
    </source>
</evidence>
<proteinExistence type="predicted"/>
<dbReference type="InterPro" id="IPR017900">
    <property type="entry name" value="4Fe4S_Fe_S_CS"/>
</dbReference>
<evidence type="ECO:0000313" key="5">
    <source>
        <dbReference type="EMBL" id="KKQ93009.1"/>
    </source>
</evidence>
<evidence type="ECO:0000313" key="6">
    <source>
        <dbReference type="Proteomes" id="UP000034207"/>
    </source>
</evidence>
<protein>
    <submittedName>
        <fullName evidence="5">4Fe-4S ferredoxin, iron-sulfur binding domain protein</fullName>
    </submittedName>
</protein>
<reference evidence="5 6" key="1">
    <citation type="journal article" date="2015" name="Nature">
        <title>rRNA introns, odd ribosomes, and small enigmatic genomes across a large radiation of phyla.</title>
        <authorList>
            <person name="Brown C.T."/>
            <person name="Hug L.A."/>
            <person name="Thomas B.C."/>
            <person name="Sharon I."/>
            <person name="Castelle C.J."/>
            <person name="Singh A."/>
            <person name="Wilkins M.J."/>
            <person name="Williams K.H."/>
            <person name="Banfield J.F."/>
        </authorList>
    </citation>
    <scope>NUCLEOTIDE SEQUENCE [LARGE SCALE GENOMIC DNA]</scope>
</reference>
<evidence type="ECO:0000259" key="4">
    <source>
        <dbReference type="PROSITE" id="PS51379"/>
    </source>
</evidence>
<dbReference type="AlphaFoldDB" id="A0A0G0P4E2"/>
<organism evidence="5 6">
    <name type="scientific">candidate division CPR2 bacterium GW2011_GWC2_39_10</name>
    <dbReference type="NCBI Taxonomy" id="1618345"/>
    <lineage>
        <taxon>Bacteria</taxon>
        <taxon>Bacteria division CPR2</taxon>
    </lineage>
</organism>
<feature type="domain" description="4Fe-4S ferredoxin-type" evidence="4">
    <location>
        <begin position="49"/>
        <end position="78"/>
    </location>
</feature>
<name>A0A0G0P4E2_UNCC2</name>
<dbReference type="Gene3D" id="3.30.70.20">
    <property type="match status" value="1"/>
</dbReference>
<dbReference type="GO" id="GO:0051536">
    <property type="term" value="F:iron-sulfur cluster binding"/>
    <property type="evidence" value="ECO:0007669"/>
    <property type="project" value="UniProtKB-KW"/>
</dbReference>
<sequence length="79" mass="9046">MYKPVSFENGERKWTNFLEICKGCGICIEKCPQKCLKFSEYNLGYYSTPAVDCDIDRCIACKTCEMFCPDVAINVNKKP</sequence>
<accession>A0A0G0P4E2</accession>
<dbReference type="PANTHER" id="PTHR43193:SF2">
    <property type="entry name" value="POLYFERREDOXIN PROTEIN FWDF"/>
    <property type="match status" value="1"/>
</dbReference>
<keyword evidence="1" id="KW-0479">Metal-binding</keyword>
<gene>
    <name evidence="5" type="ORF">UT18_C0030G0019</name>
</gene>
<dbReference type="EMBL" id="LBVV01000030">
    <property type="protein sequence ID" value="KKQ93009.1"/>
    <property type="molecule type" value="Genomic_DNA"/>
</dbReference>
<dbReference type="Proteomes" id="UP000034207">
    <property type="component" value="Unassembled WGS sequence"/>
</dbReference>
<dbReference type="PANTHER" id="PTHR43193">
    <property type="match status" value="1"/>
</dbReference>
<evidence type="ECO:0000256" key="2">
    <source>
        <dbReference type="ARBA" id="ARBA00023004"/>
    </source>
</evidence>
<evidence type="ECO:0000256" key="1">
    <source>
        <dbReference type="ARBA" id="ARBA00022723"/>
    </source>
</evidence>
<dbReference type="Pfam" id="PF12838">
    <property type="entry name" value="Fer4_7"/>
    <property type="match status" value="1"/>
</dbReference>
<comment type="caution">
    <text evidence="5">The sequence shown here is derived from an EMBL/GenBank/DDBJ whole genome shotgun (WGS) entry which is preliminary data.</text>
</comment>
<dbReference type="InterPro" id="IPR052977">
    <property type="entry name" value="Polyferredoxin-like_ET"/>
</dbReference>
<dbReference type="PROSITE" id="PS00198">
    <property type="entry name" value="4FE4S_FER_1"/>
    <property type="match status" value="1"/>
</dbReference>
<feature type="domain" description="4Fe-4S ferredoxin-type" evidence="4">
    <location>
        <begin position="11"/>
        <end position="41"/>
    </location>
</feature>
<dbReference type="STRING" id="1618345.UT18_C0030G0019"/>
<dbReference type="PROSITE" id="PS51379">
    <property type="entry name" value="4FE4S_FER_2"/>
    <property type="match status" value="2"/>
</dbReference>